<evidence type="ECO:0000313" key="2">
    <source>
        <dbReference type="Proteomes" id="UP000054477"/>
    </source>
</evidence>
<evidence type="ECO:0000313" key="1">
    <source>
        <dbReference type="EMBL" id="KIJ96650.1"/>
    </source>
</evidence>
<keyword evidence="2" id="KW-1185">Reference proteome</keyword>
<gene>
    <name evidence="1" type="ORF">K443DRAFT_106886</name>
</gene>
<protein>
    <submittedName>
        <fullName evidence="1">Uncharacterized protein</fullName>
    </submittedName>
</protein>
<feature type="non-terminal residue" evidence="1">
    <location>
        <position position="1"/>
    </location>
</feature>
<dbReference type="Proteomes" id="UP000054477">
    <property type="component" value="Unassembled WGS sequence"/>
</dbReference>
<accession>A0A0C9WVT7</accession>
<reference evidence="1 2" key="1">
    <citation type="submission" date="2014-04" db="EMBL/GenBank/DDBJ databases">
        <authorList>
            <consortium name="DOE Joint Genome Institute"/>
            <person name="Kuo A."/>
            <person name="Kohler A."/>
            <person name="Nagy L.G."/>
            <person name="Floudas D."/>
            <person name="Copeland A."/>
            <person name="Barry K.W."/>
            <person name="Cichocki N."/>
            <person name="Veneault-Fourrey C."/>
            <person name="LaButti K."/>
            <person name="Lindquist E.A."/>
            <person name="Lipzen A."/>
            <person name="Lundell T."/>
            <person name="Morin E."/>
            <person name="Murat C."/>
            <person name="Sun H."/>
            <person name="Tunlid A."/>
            <person name="Henrissat B."/>
            <person name="Grigoriev I.V."/>
            <person name="Hibbett D.S."/>
            <person name="Martin F."/>
            <person name="Nordberg H.P."/>
            <person name="Cantor M.N."/>
            <person name="Hua S.X."/>
        </authorList>
    </citation>
    <scope>NUCLEOTIDE SEQUENCE [LARGE SCALE GENOMIC DNA]</scope>
    <source>
        <strain evidence="1 2">LaAM-08-1</strain>
    </source>
</reference>
<name>A0A0C9WVT7_9AGAR</name>
<dbReference type="EMBL" id="KN838714">
    <property type="protein sequence ID" value="KIJ96650.1"/>
    <property type="molecule type" value="Genomic_DNA"/>
</dbReference>
<dbReference type="OrthoDB" id="3107436at2759"/>
<organism evidence="1 2">
    <name type="scientific">Laccaria amethystina LaAM-08-1</name>
    <dbReference type="NCBI Taxonomy" id="1095629"/>
    <lineage>
        <taxon>Eukaryota</taxon>
        <taxon>Fungi</taxon>
        <taxon>Dikarya</taxon>
        <taxon>Basidiomycota</taxon>
        <taxon>Agaricomycotina</taxon>
        <taxon>Agaricomycetes</taxon>
        <taxon>Agaricomycetidae</taxon>
        <taxon>Agaricales</taxon>
        <taxon>Agaricineae</taxon>
        <taxon>Hydnangiaceae</taxon>
        <taxon>Laccaria</taxon>
    </lineage>
</organism>
<proteinExistence type="predicted"/>
<sequence length="191" mass="21541">LNHHQFRQLYAYNLPTVRAPPIQASPFFPLHAICLSRNSNLFSYCARNSGFHSGGDGLVEAMASGVYVIQAVRAPSGSFHFVLLITFCRAVSQIMSAFMALEHLPTPYSCNTFLPVNQSQVTRDRTQTETRFRWSPFGFYVCNRLVAGVYGMFRFSELLIMHPTVHLACHTPTRFSTTNGIDNVFAVRRRG</sequence>
<reference evidence="2" key="2">
    <citation type="submission" date="2015-01" db="EMBL/GenBank/DDBJ databases">
        <title>Evolutionary Origins and Diversification of the Mycorrhizal Mutualists.</title>
        <authorList>
            <consortium name="DOE Joint Genome Institute"/>
            <consortium name="Mycorrhizal Genomics Consortium"/>
            <person name="Kohler A."/>
            <person name="Kuo A."/>
            <person name="Nagy L.G."/>
            <person name="Floudas D."/>
            <person name="Copeland A."/>
            <person name="Barry K.W."/>
            <person name="Cichocki N."/>
            <person name="Veneault-Fourrey C."/>
            <person name="LaButti K."/>
            <person name="Lindquist E.A."/>
            <person name="Lipzen A."/>
            <person name="Lundell T."/>
            <person name="Morin E."/>
            <person name="Murat C."/>
            <person name="Riley R."/>
            <person name="Ohm R."/>
            <person name="Sun H."/>
            <person name="Tunlid A."/>
            <person name="Henrissat B."/>
            <person name="Grigoriev I.V."/>
            <person name="Hibbett D.S."/>
            <person name="Martin F."/>
        </authorList>
    </citation>
    <scope>NUCLEOTIDE SEQUENCE [LARGE SCALE GENOMIC DNA]</scope>
    <source>
        <strain evidence="2">LaAM-08-1</strain>
    </source>
</reference>
<dbReference type="HOGENOM" id="CLU_122669_0_0_1"/>
<dbReference type="AlphaFoldDB" id="A0A0C9WVT7"/>